<gene>
    <name evidence="14" type="ORF">FKW44_013411</name>
</gene>
<reference evidence="15" key="1">
    <citation type="submission" date="2021-01" db="EMBL/GenBank/DDBJ databases">
        <title>Caligus Genome Assembly.</title>
        <authorList>
            <person name="Gallardo-Escarate C."/>
        </authorList>
    </citation>
    <scope>NUCLEOTIDE SEQUENCE [LARGE SCALE GENOMIC DNA]</scope>
</reference>
<name>A0A7T8HM22_CALRO</name>
<evidence type="ECO:0000256" key="6">
    <source>
        <dbReference type="ARBA" id="ARBA00023015"/>
    </source>
</evidence>
<feature type="non-terminal residue" evidence="14">
    <location>
        <position position="855"/>
    </location>
</feature>
<dbReference type="EMBL" id="CP045897">
    <property type="protein sequence ID" value="QQP51915.1"/>
    <property type="molecule type" value="Genomic_DNA"/>
</dbReference>
<evidence type="ECO:0000313" key="15">
    <source>
        <dbReference type="Proteomes" id="UP000595437"/>
    </source>
</evidence>
<keyword evidence="6" id="KW-0805">Transcription regulation</keyword>
<dbReference type="SUPFAM" id="SSF57716">
    <property type="entry name" value="Glucocorticoid receptor-like (DNA-binding domain)"/>
    <property type="match status" value="1"/>
</dbReference>
<evidence type="ECO:0000256" key="9">
    <source>
        <dbReference type="ARBA" id="ARBA00023163"/>
    </source>
</evidence>
<feature type="domain" description="THAP-type" evidence="13">
    <location>
        <begin position="1"/>
        <end position="74"/>
    </location>
</feature>
<evidence type="ECO:0000256" key="2">
    <source>
        <dbReference type="ARBA" id="ARBA00006177"/>
    </source>
</evidence>
<evidence type="ECO:0000313" key="14">
    <source>
        <dbReference type="EMBL" id="QQP51915.1"/>
    </source>
</evidence>
<evidence type="ECO:0000256" key="3">
    <source>
        <dbReference type="ARBA" id="ARBA00022723"/>
    </source>
</evidence>
<dbReference type="GO" id="GO:0043565">
    <property type="term" value="F:sequence-specific DNA binding"/>
    <property type="evidence" value="ECO:0007669"/>
    <property type="project" value="InterPro"/>
</dbReference>
<keyword evidence="4 12" id="KW-0863">Zinc-finger</keyword>
<evidence type="ECO:0000256" key="10">
    <source>
        <dbReference type="ARBA" id="ARBA00023242"/>
    </source>
</evidence>
<evidence type="ECO:0000259" key="13">
    <source>
        <dbReference type="PROSITE" id="PS50950"/>
    </source>
</evidence>
<keyword evidence="8 12" id="KW-0238">DNA-binding</keyword>
<evidence type="ECO:0000256" key="12">
    <source>
        <dbReference type="PROSITE-ProRule" id="PRU00309"/>
    </source>
</evidence>
<keyword evidence="5" id="KW-0862">Zinc</keyword>
<evidence type="ECO:0000256" key="7">
    <source>
        <dbReference type="ARBA" id="ARBA00023054"/>
    </source>
</evidence>
<dbReference type="GO" id="GO:0005654">
    <property type="term" value="C:nucleoplasm"/>
    <property type="evidence" value="ECO:0007669"/>
    <property type="project" value="UniProtKB-SubCell"/>
</dbReference>
<dbReference type="Proteomes" id="UP000595437">
    <property type="component" value="Chromosome 8"/>
</dbReference>
<protein>
    <submittedName>
        <fullName evidence="14">LOC101234561</fullName>
    </submittedName>
</protein>
<organism evidence="14 15">
    <name type="scientific">Caligus rogercresseyi</name>
    <name type="common">Sea louse</name>
    <dbReference type="NCBI Taxonomy" id="217165"/>
    <lineage>
        <taxon>Eukaryota</taxon>
        <taxon>Metazoa</taxon>
        <taxon>Ecdysozoa</taxon>
        <taxon>Arthropoda</taxon>
        <taxon>Crustacea</taxon>
        <taxon>Multicrustacea</taxon>
        <taxon>Hexanauplia</taxon>
        <taxon>Copepoda</taxon>
        <taxon>Siphonostomatoida</taxon>
        <taxon>Caligidae</taxon>
        <taxon>Caligus</taxon>
    </lineage>
</organism>
<keyword evidence="3" id="KW-0479">Metal-binding</keyword>
<dbReference type="Pfam" id="PF21788">
    <property type="entry name" value="TNP-like_GBD"/>
    <property type="match status" value="1"/>
</dbReference>
<evidence type="ECO:0000256" key="1">
    <source>
        <dbReference type="ARBA" id="ARBA00004642"/>
    </source>
</evidence>
<evidence type="ECO:0000256" key="5">
    <source>
        <dbReference type="ARBA" id="ARBA00022833"/>
    </source>
</evidence>
<dbReference type="PANTHER" id="PTHR46600:SF1">
    <property type="entry name" value="THAP DOMAIN-CONTAINING PROTEIN 1"/>
    <property type="match status" value="1"/>
</dbReference>
<dbReference type="GO" id="GO:0008270">
    <property type="term" value="F:zinc ion binding"/>
    <property type="evidence" value="ECO:0007669"/>
    <property type="project" value="UniProtKB-KW"/>
</dbReference>
<dbReference type="Pfam" id="PF21787">
    <property type="entry name" value="TNP-like_RNaseH_N"/>
    <property type="match status" value="1"/>
</dbReference>
<comment type="similarity">
    <text evidence="2">Belongs to the THAP1 family.</text>
</comment>
<dbReference type="Pfam" id="PF05485">
    <property type="entry name" value="THAP"/>
    <property type="match status" value="1"/>
</dbReference>
<keyword evidence="10" id="KW-0539">Nucleus</keyword>
<proteinExistence type="inferred from homology"/>
<evidence type="ECO:0000256" key="11">
    <source>
        <dbReference type="ARBA" id="ARBA00023306"/>
    </source>
</evidence>
<comment type="subcellular location">
    <subcellularLocation>
        <location evidence="1">Nucleus</location>
        <location evidence="1">Nucleoplasm</location>
    </subcellularLocation>
</comment>
<dbReference type="AlphaFoldDB" id="A0A7T8HM22"/>
<keyword evidence="11" id="KW-0131">Cell cycle</keyword>
<dbReference type="InterPro" id="IPR048366">
    <property type="entry name" value="TNP-like_GBD"/>
</dbReference>
<dbReference type="PANTHER" id="PTHR46600">
    <property type="entry name" value="THAP DOMAIN-CONTAINING"/>
    <property type="match status" value="1"/>
</dbReference>
<keyword evidence="7" id="KW-0175">Coiled coil</keyword>
<sequence length="855" mass="97816">MVNKCCVPQCQTGYNNHKDPGVSCHHFPADPDLRQAWKAAIPRENFEPSKYSVVCSLHFVDIKEAIPTLFPNLPFYYSKPKHKPRSDNSCQTRHEKTFLRLEKEAEAFLEGENFFSVDDMMERLDLSCFPDVLVTKKDNVVLICQLALSEDDSPPQLIFAIEIFNDLTFQVWIGRKVLSRRSFSHIIKDHQDDRLSSSGQLINLIAYARNNQKIIKTENDPFEECYQVLAQTIYQCEDCSEDTKKKVAFIMEQLNLLSRKENARRYSPTLLAVACLWENTSPSLYRMILRDGFLTLPSSSHLRRLSSAFSVERGVSEGTKAYLKARARKLDEREKIVALLVDEVATAKRVEYSNGAFFGYEEMEPTKTVLAFLITSICGKYKDIVGLYPVVKLNAELLAQLHKTAREAAAEAGFSVRASICDGHSVNRRFYSEILCDGRLKVSISNEEDGGQPLFLLFDMVHLFKNFFTNLMRRKNFKCPDFQGEGMSASFDHVKRLYELELGKPIKVAHKLTAKVLNPRPIECMNVELADRFFHPSTIAGLQYYSLDHPEWAGTAHFLQTIRNWFNILNVKTTITGIRKRDWSKDPIRGRDAAQLKFLDDFTEWVEKWQEEKTLGLSKETFLCATQTSKAMSKLIIHLIEEEKMDYVLTGKICSDPIEKRFGDYRMMGGSNYFVSVRQILEAEKKIRINSLIRLSSFSLKEAKNIMCVSSDEHIRSDTNTLLGAMEAYRGSGSLTNEGDEGAVFYVAGYAARKLTNSTKEMISEGKAIPSITFDLNIDHEMNDFRIKATKDSLISLVTRGGLITPSDATYYQQIMENKAIRELFVRFKNPKNSFVEALMEQLEEKEENNHLLEM</sequence>
<keyword evidence="15" id="KW-1185">Reference proteome</keyword>
<dbReference type="InterPro" id="IPR006612">
    <property type="entry name" value="THAP_Znf"/>
</dbReference>
<dbReference type="InterPro" id="IPR026516">
    <property type="entry name" value="THAP1/10"/>
</dbReference>
<dbReference type="Gene3D" id="6.20.210.20">
    <property type="entry name" value="THAP domain"/>
    <property type="match status" value="1"/>
</dbReference>
<dbReference type="InterPro" id="IPR038441">
    <property type="entry name" value="THAP_Znf_sf"/>
</dbReference>
<accession>A0A7T8HM22</accession>
<dbReference type="SMART" id="SM00980">
    <property type="entry name" value="THAP"/>
    <property type="match status" value="1"/>
</dbReference>
<evidence type="ECO:0000256" key="4">
    <source>
        <dbReference type="ARBA" id="ARBA00022771"/>
    </source>
</evidence>
<dbReference type="OrthoDB" id="6381099at2759"/>
<keyword evidence="9" id="KW-0804">Transcription</keyword>
<dbReference type="InterPro" id="IPR048365">
    <property type="entry name" value="TNP-like_RNaseH_N"/>
</dbReference>
<evidence type="ECO:0000256" key="8">
    <source>
        <dbReference type="ARBA" id="ARBA00023125"/>
    </source>
</evidence>
<dbReference type="PROSITE" id="PS50950">
    <property type="entry name" value="ZF_THAP"/>
    <property type="match status" value="1"/>
</dbReference>